<sequence>MSPHPSSQAASTPALPQTDSERHRKRRKTAIACQNCRSRKVRTGDGVANGYLVYNVIDGQDDTHEYIQSLKQKLQMYERKSSEGQIQPADCEEAASPARNPQPTDWQGNAFYGSDPRQGQSASTISTHTSSMTILPRASGYGSDGRTLTDQSPSIDNHSGHEPPSSHYPAVRDLIKQGYMGDSSSASFMNNLRRTVRARNSLGVGNSEAEPLPRLTLIELGPKSDSTAALPHDENLALPPRHIANSLMDTYWRNNYPLYPAVDRSSFQSCYEAIWSGSSLGGDETMTHCILNLMLALAAQSTGPAPPGCPNTIKQTPYISRARNLMRPVLLTGWSFQLVQAIILYAQYLQSTDDPHQCWTVVGMAIRMAESMGLHIASTSRNLKNPMEKELARRVWYCCVTLDRVVSMTLGRSPTISMSSANAVDRPSIEPPVTASNPGDNSHPERHQNLDIFVYSLLLFNILHQILLNFYAPNQTLEKDDVPAHLSTVMDLEENLQDWVQSLPPHLRTSSDAASSSKIQTSLLKLRYVNVRLLLYRPILSFTILRSSRSEYLPRDLPVRTAALLACSTACIESALDMASFTYHEISTDASSSQAPASPWWYNVCYSYTAATAILAARVSVTLVAGVGMSNLDSGIKQCVSVLEHYKAMFPSASRCLAALSHIALDLETDMTEQAASRNTERYGPAHQLDLTNQQLLMDYSEGGFVDASWLDSVPFDLLPDQWLQPEELTRMINRGSE</sequence>
<accession>A0ACC1SHZ9</accession>
<gene>
    <name evidence="1" type="ORF">NM208_g5130</name>
</gene>
<dbReference type="EMBL" id="JANRMS010000415">
    <property type="protein sequence ID" value="KAJ3540283.1"/>
    <property type="molecule type" value="Genomic_DNA"/>
</dbReference>
<evidence type="ECO:0000313" key="1">
    <source>
        <dbReference type="EMBL" id="KAJ3540283.1"/>
    </source>
</evidence>
<reference evidence="1" key="1">
    <citation type="submission" date="2022-08" db="EMBL/GenBank/DDBJ databases">
        <title>Genome Sequence of Fusarium decemcellulare.</title>
        <authorList>
            <person name="Buettner E."/>
        </authorList>
    </citation>
    <scope>NUCLEOTIDE SEQUENCE</scope>
    <source>
        <strain evidence="1">Babe19</strain>
    </source>
</reference>
<comment type="caution">
    <text evidence="1">The sequence shown here is derived from an EMBL/GenBank/DDBJ whole genome shotgun (WGS) entry which is preliminary data.</text>
</comment>
<keyword evidence="2" id="KW-1185">Reference proteome</keyword>
<protein>
    <submittedName>
        <fullName evidence="1">Uncharacterized protein</fullName>
    </submittedName>
</protein>
<organism evidence="1 2">
    <name type="scientific">Fusarium decemcellulare</name>
    <dbReference type="NCBI Taxonomy" id="57161"/>
    <lineage>
        <taxon>Eukaryota</taxon>
        <taxon>Fungi</taxon>
        <taxon>Dikarya</taxon>
        <taxon>Ascomycota</taxon>
        <taxon>Pezizomycotina</taxon>
        <taxon>Sordariomycetes</taxon>
        <taxon>Hypocreomycetidae</taxon>
        <taxon>Hypocreales</taxon>
        <taxon>Nectriaceae</taxon>
        <taxon>Fusarium</taxon>
        <taxon>Fusarium decemcellulare species complex</taxon>
    </lineage>
</organism>
<proteinExistence type="predicted"/>
<evidence type="ECO:0000313" key="2">
    <source>
        <dbReference type="Proteomes" id="UP001148629"/>
    </source>
</evidence>
<dbReference type="Proteomes" id="UP001148629">
    <property type="component" value="Unassembled WGS sequence"/>
</dbReference>
<name>A0ACC1SHZ9_9HYPO</name>